<dbReference type="Proteomes" id="UP000830326">
    <property type="component" value="Chromosome"/>
</dbReference>
<keyword evidence="2" id="KW-1133">Transmembrane helix</keyword>
<organism evidence="3 4">
    <name type="scientific">Halobacillus amylolyticus</name>
    <dbReference type="NCBI Taxonomy" id="2932259"/>
    <lineage>
        <taxon>Bacteria</taxon>
        <taxon>Bacillati</taxon>
        <taxon>Bacillota</taxon>
        <taxon>Bacilli</taxon>
        <taxon>Bacillales</taxon>
        <taxon>Bacillaceae</taxon>
        <taxon>Halobacillus</taxon>
    </lineage>
</organism>
<evidence type="ECO:0000313" key="4">
    <source>
        <dbReference type="Proteomes" id="UP000830326"/>
    </source>
</evidence>
<feature type="coiled-coil region" evidence="1">
    <location>
        <begin position="6"/>
        <end position="33"/>
    </location>
</feature>
<reference evidence="3" key="1">
    <citation type="submission" date="2022-04" db="EMBL/GenBank/DDBJ databases">
        <title>Halobacillus sp. isolated from saltern.</title>
        <authorList>
            <person name="Won M."/>
            <person name="Lee C.-M."/>
            <person name="Woen H.-Y."/>
            <person name="Kwon S.-W."/>
        </authorList>
    </citation>
    <scope>NUCLEOTIDE SEQUENCE</scope>
    <source>
        <strain evidence="3">SSHM10-5</strain>
    </source>
</reference>
<sequence>MLFIERDTEKQILEELKNINQSLQDINEGNNDEKSPLIFDIVKSLLIGVLIVGPAIAVVMVFFQVLGIWMFN</sequence>
<keyword evidence="4" id="KW-1185">Reference proteome</keyword>
<proteinExistence type="predicted"/>
<keyword evidence="1" id="KW-0175">Coiled coil</keyword>
<gene>
    <name evidence="3" type="ORF">MUO15_13365</name>
</gene>
<evidence type="ECO:0000313" key="3">
    <source>
        <dbReference type="EMBL" id="UOR10644.1"/>
    </source>
</evidence>
<evidence type="ECO:0000256" key="2">
    <source>
        <dbReference type="SAM" id="Phobius"/>
    </source>
</evidence>
<protein>
    <submittedName>
        <fullName evidence="3">Uncharacterized protein</fullName>
    </submittedName>
</protein>
<accession>A0ABY4H706</accession>
<feature type="transmembrane region" description="Helical" evidence="2">
    <location>
        <begin position="45"/>
        <end position="71"/>
    </location>
</feature>
<dbReference type="RefSeq" id="WP_245029848.1">
    <property type="nucleotide sequence ID" value="NZ_CP095075.1"/>
</dbReference>
<keyword evidence="2" id="KW-0472">Membrane</keyword>
<dbReference type="EMBL" id="CP095075">
    <property type="protein sequence ID" value="UOR10644.1"/>
    <property type="molecule type" value="Genomic_DNA"/>
</dbReference>
<evidence type="ECO:0000256" key="1">
    <source>
        <dbReference type="SAM" id="Coils"/>
    </source>
</evidence>
<name>A0ABY4H706_9BACI</name>
<keyword evidence="2" id="KW-0812">Transmembrane</keyword>